<reference evidence="3 4" key="1">
    <citation type="submission" date="2022-04" db="EMBL/GenBank/DDBJ databases">
        <title>Leucobacter sp. isolated from rhizosphere of onion.</title>
        <authorList>
            <person name="Won M."/>
            <person name="Lee C.-M."/>
            <person name="Woen H.-Y."/>
            <person name="Kwon S.-W."/>
        </authorList>
    </citation>
    <scope>NUCLEOTIDE SEQUENCE [LARGE SCALE GENOMIC DNA]</scope>
    <source>
        <strain evidence="3 4">H25R-14</strain>
    </source>
</reference>
<sequence length="129" mass="13824">MSDGSTPGTPGPPGDSGTPGHPGEWQVTRQAEWKSRASTSLVSIPYVALVVFWIGFLIFSNSWAGLTWLTVMWIACLLLVPMSIVGGVWGLRAGSRATLVWGLIAAVLCLPGFVLAFPVLGSILSLWWR</sequence>
<keyword evidence="2" id="KW-1133">Transmembrane helix</keyword>
<evidence type="ECO:0000256" key="2">
    <source>
        <dbReference type="SAM" id="Phobius"/>
    </source>
</evidence>
<gene>
    <name evidence="3" type="ORF">MUN76_09705</name>
</gene>
<dbReference type="RefSeq" id="WP_244684285.1">
    <property type="nucleotide sequence ID" value="NZ_CP095043.1"/>
</dbReference>
<protein>
    <submittedName>
        <fullName evidence="3">Uncharacterized protein</fullName>
    </submittedName>
</protein>
<dbReference type="Proteomes" id="UP000831775">
    <property type="component" value="Chromosome"/>
</dbReference>
<feature type="transmembrane region" description="Helical" evidence="2">
    <location>
        <begin position="103"/>
        <end position="128"/>
    </location>
</feature>
<name>A0ABY4FST6_9MICO</name>
<keyword evidence="2" id="KW-0472">Membrane</keyword>
<feature type="region of interest" description="Disordered" evidence="1">
    <location>
        <begin position="1"/>
        <end position="25"/>
    </location>
</feature>
<evidence type="ECO:0000256" key="1">
    <source>
        <dbReference type="SAM" id="MobiDB-lite"/>
    </source>
</evidence>
<proteinExistence type="predicted"/>
<dbReference type="EMBL" id="CP095043">
    <property type="protein sequence ID" value="UOQ59333.1"/>
    <property type="molecule type" value="Genomic_DNA"/>
</dbReference>
<organism evidence="3 4">
    <name type="scientific">Leucobacter rhizosphaerae</name>
    <dbReference type="NCBI Taxonomy" id="2932245"/>
    <lineage>
        <taxon>Bacteria</taxon>
        <taxon>Bacillati</taxon>
        <taxon>Actinomycetota</taxon>
        <taxon>Actinomycetes</taxon>
        <taxon>Micrococcales</taxon>
        <taxon>Microbacteriaceae</taxon>
        <taxon>Leucobacter</taxon>
    </lineage>
</organism>
<keyword evidence="2" id="KW-0812">Transmembrane</keyword>
<feature type="transmembrane region" description="Helical" evidence="2">
    <location>
        <begin position="71"/>
        <end position="91"/>
    </location>
</feature>
<keyword evidence="4" id="KW-1185">Reference proteome</keyword>
<evidence type="ECO:0000313" key="4">
    <source>
        <dbReference type="Proteomes" id="UP000831775"/>
    </source>
</evidence>
<evidence type="ECO:0000313" key="3">
    <source>
        <dbReference type="EMBL" id="UOQ59333.1"/>
    </source>
</evidence>
<accession>A0ABY4FST6</accession>
<feature type="transmembrane region" description="Helical" evidence="2">
    <location>
        <begin position="39"/>
        <end position="59"/>
    </location>
</feature>